<evidence type="ECO:0000313" key="1">
    <source>
        <dbReference type="EMBL" id="EEF36745.1"/>
    </source>
</evidence>
<protein>
    <submittedName>
        <fullName evidence="1">Uncharacterized protein</fullName>
    </submittedName>
</protein>
<dbReference type="Proteomes" id="UP000008311">
    <property type="component" value="Unassembled WGS sequence"/>
</dbReference>
<organism evidence="1 2">
    <name type="scientific">Ricinus communis</name>
    <name type="common">Castor bean</name>
    <dbReference type="NCBI Taxonomy" id="3988"/>
    <lineage>
        <taxon>Eukaryota</taxon>
        <taxon>Viridiplantae</taxon>
        <taxon>Streptophyta</taxon>
        <taxon>Embryophyta</taxon>
        <taxon>Tracheophyta</taxon>
        <taxon>Spermatophyta</taxon>
        <taxon>Magnoliopsida</taxon>
        <taxon>eudicotyledons</taxon>
        <taxon>Gunneridae</taxon>
        <taxon>Pentapetalae</taxon>
        <taxon>rosids</taxon>
        <taxon>fabids</taxon>
        <taxon>Malpighiales</taxon>
        <taxon>Euphorbiaceae</taxon>
        <taxon>Acalyphoideae</taxon>
        <taxon>Acalypheae</taxon>
        <taxon>Ricinus</taxon>
    </lineage>
</organism>
<proteinExistence type="predicted"/>
<name>B9SI08_RICCO</name>
<gene>
    <name evidence="1" type="ORF">RCOM_0611810</name>
</gene>
<keyword evidence="2" id="KW-1185">Reference proteome</keyword>
<dbReference type="AlphaFoldDB" id="B9SI08"/>
<accession>B9SI08</accession>
<sequence>MYRHLVIKLSTTPFVDAYTVTYCFHSQHLELFAKSVESYISAIVEIYNPMSKTSSQALSIILTEAVLNKDGGYAAYIKIAQRIKDVKRIIITKWLADQPESSAVQSGELNSRIQRRCCQKDSWNGLKGEAGGGAQPEGNWRVHMSLWMELIVRELVVSGTVKRYKTILIILRTSIQGSGAEIRLQAKQQ</sequence>
<evidence type="ECO:0000313" key="2">
    <source>
        <dbReference type="Proteomes" id="UP000008311"/>
    </source>
</evidence>
<dbReference type="EMBL" id="EQ973968">
    <property type="protein sequence ID" value="EEF36745.1"/>
    <property type="molecule type" value="Genomic_DNA"/>
</dbReference>
<reference evidence="2" key="1">
    <citation type="journal article" date="2010" name="Nat. Biotechnol.">
        <title>Draft genome sequence of the oilseed species Ricinus communis.</title>
        <authorList>
            <person name="Chan A.P."/>
            <person name="Crabtree J."/>
            <person name="Zhao Q."/>
            <person name="Lorenzi H."/>
            <person name="Orvis J."/>
            <person name="Puiu D."/>
            <person name="Melake-Berhan A."/>
            <person name="Jones K.M."/>
            <person name="Redman J."/>
            <person name="Chen G."/>
            <person name="Cahoon E.B."/>
            <person name="Gedil M."/>
            <person name="Stanke M."/>
            <person name="Haas B.J."/>
            <person name="Wortman J.R."/>
            <person name="Fraser-Liggett C.M."/>
            <person name="Ravel J."/>
            <person name="Rabinowicz P.D."/>
        </authorList>
    </citation>
    <scope>NUCLEOTIDE SEQUENCE [LARGE SCALE GENOMIC DNA]</scope>
    <source>
        <strain evidence="2">cv. Hale</strain>
    </source>
</reference>
<dbReference type="InParanoid" id="B9SI08"/>